<protein>
    <submittedName>
        <fullName evidence="1">Uncharacterized protein</fullName>
    </submittedName>
</protein>
<name>A0A6J7WK89_9CAUD</name>
<proteinExistence type="predicted"/>
<organism evidence="1">
    <name type="scientific">uncultured Caudovirales phage</name>
    <dbReference type="NCBI Taxonomy" id="2100421"/>
    <lineage>
        <taxon>Viruses</taxon>
        <taxon>Duplodnaviria</taxon>
        <taxon>Heunggongvirae</taxon>
        <taxon>Uroviricota</taxon>
        <taxon>Caudoviricetes</taxon>
        <taxon>Peduoviridae</taxon>
        <taxon>Maltschvirus</taxon>
        <taxon>Maltschvirus maltsch</taxon>
    </lineage>
</organism>
<gene>
    <name evidence="1" type="ORF">UFOVP204_58</name>
</gene>
<sequence length="84" mass="9036">MTDEITNNESQQANDNIQISVEQICAAILATIGNVEVPLENLVANYGGKTISVDQNADTKAVTFALADKPENIEDILETEKSAE</sequence>
<evidence type="ECO:0000313" key="1">
    <source>
        <dbReference type="EMBL" id="CAB5218176.1"/>
    </source>
</evidence>
<reference evidence="1" key="1">
    <citation type="submission" date="2020-05" db="EMBL/GenBank/DDBJ databases">
        <authorList>
            <person name="Chiriac C."/>
            <person name="Salcher M."/>
            <person name="Ghai R."/>
            <person name="Kavagutti S V."/>
        </authorList>
    </citation>
    <scope>NUCLEOTIDE SEQUENCE</scope>
</reference>
<dbReference type="EMBL" id="LR798257">
    <property type="protein sequence ID" value="CAB5218176.1"/>
    <property type="molecule type" value="Genomic_DNA"/>
</dbReference>
<accession>A0A6J7WK89</accession>